<evidence type="ECO:0000256" key="2">
    <source>
        <dbReference type="ARBA" id="ARBA00023136"/>
    </source>
</evidence>
<dbReference type="InterPro" id="IPR036942">
    <property type="entry name" value="Beta-barrel_TonB_sf"/>
</dbReference>
<dbReference type="Pfam" id="PF13620">
    <property type="entry name" value="CarboxypepD_reg"/>
    <property type="match status" value="1"/>
</dbReference>
<dbReference type="GO" id="GO:0030246">
    <property type="term" value="F:carbohydrate binding"/>
    <property type="evidence" value="ECO:0007669"/>
    <property type="project" value="InterPro"/>
</dbReference>
<feature type="signal peptide" evidence="4">
    <location>
        <begin position="1"/>
        <end position="23"/>
    </location>
</feature>
<feature type="domain" description="Outer membrane protein beta-barrel" evidence="6">
    <location>
        <begin position="388"/>
        <end position="786"/>
    </location>
</feature>
<evidence type="ECO:0000256" key="1">
    <source>
        <dbReference type="ARBA" id="ARBA00004442"/>
    </source>
</evidence>
<evidence type="ECO:0000259" key="6">
    <source>
        <dbReference type="Pfam" id="PF14905"/>
    </source>
</evidence>
<feature type="chain" id="PRO_5019234645" evidence="4">
    <location>
        <begin position="24"/>
        <end position="811"/>
    </location>
</feature>
<dbReference type="SUPFAM" id="SSF56935">
    <property type="entry name" value="Porins"/>
    <property type="match status" value="1"/>
</dbReference>
<dbReference type="Gene3D" id="2.170.130.10">
    <property type="entry name" value="TonB-dependent receptor, plug domain"/>
    <property type="match status" value="1"/>
</dbReference>
<dbReference type="EMBL" id="QXED01000003">
    <property type="protein sequence ID" value="RIV23807.1"/>
    <property type="molecule type" value="Genomic_DNA"/>
</dbReference>
<feature type="domain" description="TonB-dependent receptor plug" evidence="5">
    <location>
        <begin position="149"/>
        <end position="229"/>
    </location>
</feature>
<dbReference type="SUPFAM" id="SSF49452">
    <property type="entry name" value="Starch-binding domain-like"/>
    <property type="match status" value="1"/>
</dbReference>
<keyword evidence="7" id="KW-0675">Receptor</keyword>
<dbReference type="InterPro" id="IPR013784">
    <property type="entry name" value="Carb-bd-like_fold"/>
</dbReference>
<proteinExistence type="predicted"/>
<keyword evidence="3" id="KW-0998">Cell outer membrane</keyword>
<dbReference type="OrthoDB" id="905812at2"/>
<protein>
    <submittedName>
        <fullName evidence="7">TonB-dependent receptor</fullName>
    </submittedName>
</protein>
<evidence type="ECO:0000256" key="4">
    <source>
        <dbReference type="SAM" id="SignalP"/>
    </source>
</evidence>
<dbReference type="AlphaFoldDB" id="A0A418MBR4"/>
<dbReference type="PANTHER" id="PTHR40980">
    <property type="entry name" value="PLUG DOMAIN-CONTAINING PROTEIN"/>
    <property type="match status" value="1"/>
</dbReference>
<organism evidence="7 8">
    <name type="scientific">Fibrisoma montanum</name>
    <dbReference type="NCBI Taxonomy" id="2305895"/>
    <lineage>
        <taxon>Bacteria</taxon>
        <taxon>Pseudomonadati</taxon>
        <taxon>Bacteroidota</taxon>
        <taxon>Cytophagia</taxon>
        <taxon>Cytophagales</taxon>
        <taxon>Spirosomataceae</taxon>
        <taxon>Fibrisoma</taxon>
    </lineage>
</organism>
<dbReference type="InterPro" id="IPR041700">
    <property type="entry name" value="OMP_b-brl_3"/>
</dbReference>
<comment type="caution">
    <text evidence="7">The sequence shown here is derived from an EMBL/GenBank/DDBJ whole genome shotgun (WGS) entry which is preliminary data.</text>
</comment>
<comment type="subcellular location">
    <subcellularLocation>
        <location evidence="1">Cell outer membrane</location>
    </subcellularLocation>
</comment>
<keyword evidence="4" id="KW-0732">Signal</keyword>
<dbReference type="InterPro" id="IPR037066">
    <property type="entry name" value="Plug_dom_sf"/>
</dbReference>
<dbReference type="Gene3D" id="2.40.170.20">
    <property type="entry name" value="TonB-dependent receptor, beta-barrel domain"/>
    <property type="match status" value="1"/>
</dbReference>
<accession>A0A418MBR4</accession>
<dbReference type="Gene3D" id="2.60.40.1120">
    <property type="entry name" value="Carboxypeptidase-like, regulatory domain"/>
    <property type="match status" value="1"/>
</dbReference>
<dbReference type="Pfam" id="PF07715">
    <property type="entry name" value="Plug"/>
    <property type="match status" value="1"/>
</dbReference>
<dbReference type="InterPro" id="IPR012910">
    <property type="entry name" value="Plug_dom"/>
</dbReference>
<evidence type="ECO:0000313" key="7">
    <source>
        <dbReference type="EMBL" id="RIV23807.1"/>
    </source>
</evidence>
<dbReference type="Pfam" id="PF14905">
    <property type="entry name" value="OMP_b-brl_3"/>
    <property type="match status" value="1"/>
</dbReference>
<evidence type="ECO:0000256" key="3">
    <source>
        <dbReference type="ARBA" id="ARBA00023237"/>
    </source>
</evidence>
<evidence type="ECO:0000313" key="8">
    <source>
        <dbReference type="Proteomes" id="UP000283523"/>
    </source>
</evidence>
<dbReference type="GO" id="GO:0009279">
    <property type="term" value="C:cell outer membrane"/>
    <property type="evidence" value="ECO:0007669"/>
    <property type="project" value="UniProtKB-SubCell"/>
</dbReference>
<sequence length="811" mass="91124">MRSVLSTLLAMFVCSLLGFSSLAQSPARGKITGTVVDSVDNKVRDYITVNLLNEQKVTVKVDFTKTDGSFMLDRLKPGNYMLVAVGVGYKPKMIPVNLSDTARLTVNLGTIDIAPTVIGLQEVKVTAIKPIVKQEVDRITYDMQADPENKVFNALEMMRKVPLLSVDADNNVYLKGNADFRILINGRPSSMMERNYRDVLRSMPASSIERIEVITTPPAKYDAEGLAGIINIITRKTVDNGYNGTINLSERFPVGGPGVGGTVSAKFGKLGMTLMTGGNQYRTPSISTFSERDTRNLNPSLLFQNGTTRSNNYSGYLGYEISYEIDTLNLVSAQFNINGSRGRGFVFQNSLLNANAEPIEQYELANTSRDQGRGMDAAFNYQRSAKVDKNRLLTISYRYFGYTNNQKANVDITERINFDLPDYRQFNDQQFSEQTVQVDYVYPVKKLNVEAGLKAIMRDNRSDFLFESFDQEANTFDPDPARSNRFTNTQNVLVAYNTYQYTFKKWGLKAGARIEQTMVKVDFISTDSKVDQNYFNVIPSIAINRKLKKNAGFNLGYTQRIQRPGIYQLNPFVDRSNPNFERSGNPTLRPAFVNDFQLGFNTSKKGSVNVGAGYTNFRDMIMPVAVFNPETNITRATFGNTGRARLFMLMLNINYPINKYWNFSLNSRVAHGRVSGVVDGQVVSNQGIMYQANVSTGYKLPKGWRVNGNLTMVGPNINIQGTTNAMVSSSFSASKDMFKDKLALSAAFNNPFTRFRDARRETFGPNFNQLDIRRDYFRSFNLSLNYKFGKLKEAIKKNKRGIRNDDVQTGN</sequence>
<dbReference type="Proteomes" id="UP000283523">
    <property type="component" value="Unassembled WGS sequence"/>
</dbReference>
<keyword evidence="2" id="KW-0472">Membrane</keyword>
<keyword evidence="8" id="KW-1185">Reference proteome</keyword>
<dbReference type="PANTHER" id="PTHR40980:SF4">
    <property type="entry name" value="TONB-DEPENDENT RECEPTOR-LIKE BETA-BARREL DOMAIN-CONTAINING PROTEIN"/>
    <property type="match status" value="1"/>
</dbReference>
<evidence type="ECO:0000259" key="5">
    <source>
        <dbReference type="Pfam" id="PF07715"/>
    </source>
</evidence>
<reference evidence="7 8" key="1">
    <citation type="submission" date="2018-08" db="EMBL/GenBank/DDBJ databases">
        <title>Fibrisoma montanum sp. nov., isolated from Danxia mountain soil.</title>
        <authorList>
            <person name="Huang Y."/>
        </authorList>
    </citation>
    <scope>NUCLEOTIDE SEQUENCE [LARGE SCALE GENOMIC DNA]</scope>
    <source>
        <strain evidence="7 8">HYT19</strain>
    </source>
</reference>
<gene>
    <name evidence="7" type="ORF">DYU11_12630</name>
</gene>
<name>A0A418MBR4_9BACT</name>